<dbReference type="GO" id="GO:0019288">
    <property type="term" value="P:isopentenyl diphosphate biosynthetic process, methylerythritol 4-phosphate pathway"/>
    <property type="evidence" value="ECO:0007669"/>
    <property type="project" value="TreeGrafter"/>
</dbReference>
<name>A0A9D1EPW6_9FIRM</name>
<organism evidence="12 13">
    <name type="scientific">Candidatus Faeciplasma gallinarum</name>
    <dbReference type="NCBI Taxonomy" id="2840799"/>
    <lineage>
        <taxon>Bacteria</taxon>
        <taxon>Bacillati</taxon>
        <taxon>Bacillota</taxon>
        <taxon>Clostridia</taxon>
        <taxon>Eubacteriales</taxon>
        <taxon>Oscillospiraceae</taxon>
        <taxon>Oscillospiraceae incertae sedis</taxon>
        <taxon>Candidatus Faeciplasma</taxon>
    </lineage>
</organism>
<feature type="binding site" evidence="10">
    <location>
        <begin position="116"/>
        <end position="118"/>
    </location>
    <ligand>
        <name>thiamine diphosphate</name>
        <dbReference type="ChEBI" id="CHEBI:58937"/>
    </ligand>
</feature>
<dbReference type="SUPFAM" id="SSF52922">
    <property type="entry name" value="TK C-terminal domain-like"/>
    <property type="match status" value="1"/>
</dbReference>
<evidence type="ECO:0000256" key="4">
    <source>
        <dbReference type="ARBA" id="ARBA00022679"/>
    </source>
</evidence>
<dbReference type="InterPro" id="IPR005477">
    <property type="entry name" value="Dxylulose-5-P_synthase"/>
</dbReference>
<dbReference type="InterPro" id="IPR009014">
    <property type="entry name" value="Transketo_C/PFOR_II"/>
</dbReference>
<evidence type="ECO:0000313" key="12">
    <source>
        <dbReference type="EMBL" id="HIS25233.1"/>
    </source>
</evidence>
<comment type="function">
    <text evidence="10">Catalyzes the acyloin condensation reaction between C atoms 2 and 3 of pyruvate and glyceraldehyde 3-phosphate to yield 1-deoxy-D-xylulose-5-phosphate (DXP).</text>
</comment>
<keyword evidence="9 10" id="KW-0414">Isoprene biosynthesis</keyword>
<dbReference type="GO" id="GO:0009228">
    <property type="term" value="P:thiamine biosynthetic process"/>
    <property type="evidence" value="ECO:0007669"/>
    <property type="project" value="UniProtKB-UniRule"/>
</dbReference>
<dbReference type="AlphaFoldDB" id="A0A9D1EPW6"/>
<reference evidence="12" key="1">
    <citation type="submission" date="2020-10" db="EMBL/GenBank/DDBJ databases">
        <authorList>
            <person name="Gilroy R."/>
        </authorList>
    </citation>
    <scope>NUCLEOTIDE SEQUENCE</scope>
    <source>
        <strain evidence="12">CHK157-1446</strain>
    </source>
</reference>
<feature type="binding site" evidence="10">
    <location>
        <begin position="148"/>
        <end position="149"/>
    </location>
    <ligand>
        <name>thiamine diphosphate</name>
        <dbReference type="ChEBI" id="CHEBI:58937"/>
    </ligand>
</feature>
<gene>
    <name evidence="10" type="primary">dxs</name>
    <name evidence="12" type="ORF">IAD01_07545</name>
</gene>
<dbReference type="Proteomes" id="UP000823982">
    <property type="component" value="Unassembled WGS sequence"/>
</dbReference>
<feature type="binding site" evidence="10">
    <location>
        <position position="287"/>
    </location>
    <ligand>
        <name>thiamine diphosphate</name>
        <dbReference type="ChEBI" id="CHEBI:58937"/>
    </ligand>
</feature>
<feature type="binding site" evidence="10">
    <location>
        <position position="176"/>
    </location>
    <ligand>
        <name>Mg(2+)</name>
        <dbReference type="ChEBI" id="CHEBI:18420"/>
    </ligand>
</feature>
<evidence type="ECO:0000313" key="13">
    <source>
        <dbReference type="Proteomes" id="UP000823982"/>
    </source>
</evidence>
<dbReference type="NCBIfam" id="TIGR00204">
    <property type="entry name" value="dxs"/>
    <property type="match status" value="1"/>
</dbReference>
<feature type="binding site" evidence="10">
    <location>
        <position position="176"/>
    </location>
    <ligand>
        <name>thiamine diphosphate</name>
        <dbReference type="ChEBI" id="CHEBI:58937"/>
    </ligand>
</feature>
<comment type="catalytic activity">
    <reaction evidence="10">
        <text>D-glyceraldehyde 3-phosphate + pyruvate + H(+) = 1-deoxy-D-xylulose 5-phosphate + CO2</text>
        <dbReference type="Rhea" id="RHEA:12605"/>
        <dbReference type="ChEBI" id="CHEBI:15361"/>
        <dbReference type="ChEBI" id="CHEBI:15378"/>
        <dbReference type="ChEBI" id="CHEBI:16526"/>
        <dbReference type="ChEBI" id="CHEBI:57792"/>
        <dbReference type="ChEBI" id="CHEBI:59776"/>
        <dbReference type="EC" id="2.2.1.7"/>
    </reaction>
</comment>
<sequence>MNNDLLETLTLPGDIKKLSIEEQTKLCTSIRKKIIATVSKNGGHLSSNLGVVELTVALHKVFDSPDDKIIFDVGHQCYAHKILTGRYKDFDTLRQKDGISGFPKPNESEHDPMICGHSSTSVSAALGIAQAMKLRGDNHHAVAVIGDGSLTGGLAYEGLNNAGKSKTNLVVVVNYNEMSISKNIGGIAEYLSKLRIKKSYRNAKNATKKFLRHVPLVGKQIMQSVDSFKYAVKAKMLHSSLFEDLGFEYIGPVNGHDLKELETALEAAKSLNAPVIVQVNTIKGKGYKPAEDNPGQYHSVKPLNGSKENTQAQSFSAAFGNALAKAAENDERICAITAAMKQAVGLYKFSRYFPERFFDVGIAEEHAVTFAAGLAREGMIPVFAVYSTFLQRSYDQILHDLSIAGLHAVIVECNCGVVGQDGETHQGLFDIPFLTSIPNVRIYSPSSCSEIELCLNKALYDDKNISVIRCPVGSEVLKAAYESDIYSECELSNGNALYSCGSNTVVVSYGKISNTVQRVCAKLGADYLKLLNIFPIDDDIANVISRYENAFMFEECSEEGSIGQKLKANAPKLKTHAVRGFVQQMSVEEALDECGLSEDKIEQQILNEAMVVKCKDLTLSLRQEKLQEAARKQKNI</sequence>
<keyword evidence="8 10" id="KW-0786">Thiamine pyrophosphate</keyword>
<dbReference type="GO" id="GO:0005829">
    <property type="term" value="C:cytosol"/>
    <property type="evidence" value="ECO:0007669"/>
    <property type="project" value="TreeGrafter"/>
</dbReference>
<dbReference type="PANTHER" id="PTHR43322">
    <property type="entry name" value="1-D-DEOXYXYLULOSE 5-PHOSPHATE SYNTHASE-RELATED"/>
    <property type="match status" value="1"/>
</dbReference>
<evidence type="ECO:0000256" key="3">
    <source>
        <dbReference type="ARBA" id="ARBA00011738"/>
    </source>
</evidence>
<dbReference type="Gene3D" id="3.40.50.920">
    <property type="match status" value="1"/>
</dbReference>
<dbReference type="NCBIfam" id="NF003933">
    <property type="entry name" value="PRK05444.2-2"/>
    <property type="match status" value="1"/>
</dbReference>
<dbReference type="SUPFAM" id="SSF52518">
    <property type="entry name" value="Thiamin diphosphate-binding fold (THDP-binding)"/>
    <property type="match status" value="1"/>
</dbReference>
<keyword evidence="6 10" id="KW-0460">Magnesium</keyword>
<keyword evidence="7 10" id="KW-0784">Thiamine biosynthesis</keyword>
<dbReference type="SMART" id="SM00861">
    <property type="entry name" value="Transket_pyr"/>
    <property type="match status" value="1"/>
</dbReference>
<keyword evidence="4 10" id="KW-0808">Transferase</keyword>
<feature type="binding site" evidence="10">
    <location>
        <position position="147"/>
    </location>
    <ligand>
        <name>Mg(2+)</name>
        <dbReference type="ChEBI" id="CHEBI:18420"/>
    </ligand>
</feature>
<comment type="cofactor">
    <cofactor evidence="10">
        <name>Mg(2+)</name>
        <dbReference type="ChEBI" id="CHEBI:18420"/>
    </cofactor>
    <text evidence="10">Binds 1 Mg(2+) ion per subunit.</text>
</comment>
<feature type="binding site" evidence="10">
    <location>
        <position position="75"/>
    </location>
    <ligand>
        <name>thiamine diphosphate</name>
        <dbReference type="ChEBI" id="CHEBI:58937"/>
    </ligand>
</feature>
<dbReference type="HAMAP" id="MF_00315">
    <property type="entry name" value="DXP_synth"/>
    <property type="match status" value="1"/>
</dbReference>
<comment type="similarity">
    <text evidence="2 10">Belongs to the transketolase family. DXPS subfamily.</text>
</comment>
<evidence type="ECO:0000256" key="1">
    <source>
        <dbReference type="ARBA" id="ARBA00004980"/>
    </source>
</evidence>
<comment type="cofactor">
    <cofactor evidence="10">
        <name>thiamine diphosphate</name>
        <dbReference type="ChEBI" id="CHEBI:58937"/>
    </cofactor>
    <text evidence="10">Binds 1 thiamine pyrophosphate per subunit.</text>
</comment>
<dbReference type="InterPro" id="IPR029061">
    <property type="entry name" value="THDP-binding"/>
</dbReference>
<dbReference type="GO" id="GO:0008661">
    <property type="term" value="F:1-deoxy-D-xylulose-5-phosphate synthase activity"/>
    <property type="evidence" value="ECO:0007669"/>
    <property type="project" value="UniProtKB-UniRule"/>
</dbReference>
<feature type="domain" description="Transketolase-like pyrimidine-binding" evidence="11">
    <location>
        <begin position="313"/>
        <end position="477"/>
    </location>
</feature>
<dbReference type="CDD" id="cd02007">
    <property type="entry name" value="TPP_DXS"/>
    <property type="match status" value="1"/>
</dbReference>
<dbReference type="CDD" id="cd07033">
    <property type="entry name" value="TPP_PYR_DXS_TK_like"/>
    <property type="match status" value="1"/>
</dbReference>
<evidence type="ECO:0000256" key="7">
    <source>
        <dbReference type="ARBA" id="ARBA00022977"/>
    </source>
</evidence>
<dbReference type="GO" id="GO:0016114">
    <property type="term" value="P:terpenoid biosynthetic process"/>
    <property type="evidence" value="ECO:0007669"/>
    <property type="project" value="UniProtKB-UniRule"/>
</dbReference>
<dbReference type="PANTHER" id="PTHR43322:SF5">
    <property type="entry name" value="1-DEOXY-D-XYLULOSE-5-PHOSPHATE SYNTHASE, CHLOROPLASTIC"/>
    <property type="match status" value="1"/>
</dbReference>
<reference evidence="12" key="2">
    <citation type="journal article" date="2021" name="PeerJ">
        <title>Extensive microbial diversity within the chicken gut microbiome revealed by metagenomics and culture.</title>
        <authorList>
            <person name="Gilroy R."/>
            <person name="Ravi A."/>
            <person name="Getino M."/>
            <person name="Pursley I."/>
            <person name="Horton D.L."/>
            <person name="Alikhan N.F."/>
            <person name="Baker D."/>
            <person name="Gharbi K."/>
            <person name="Hall N."/>
            <person name="Watson M."/>
            <person name="Adriaenssens E.M."/>
            <person name="Foster-Nyarko E."/>
            <person name="Jarju S."/>
            <person name="Secka A."/>
            <person name="Antonio M."/>
            <person name="Oren A."/>
            <person name="Chaudhuri R.R."/>
            <person name="La Ragione R."/>
            <person name="Hildebrand F."/>
            <person name="Pallen M.J."/>
        </authorList>
    </citation>
    <scope>NUCLEOTIDE SEQUENCE</scope>
    <source>
        <strain evidence="12">CHK157-1446</strain>
    </source>
</reference>
<evidence type="ECO:0000256" key="8">
    <source>
        <dbReference type="ARBA" id="ARBA00023052"/>
    </source>
</evidence>
<dbReference type="EC" id="2.2.1.7" evidence="10"/>
<dbReference type="GO" id="GO:0030976">
    <property type="term" value="F:thiamine pyrophosphate binding"/>
    <property type="evidence" value="ECO:0007669"/>
    <property type="project" value="UniProtKB-UniRule"/>
</dbReference>
<comment type="subunit">
    <text evidence="3 10">Homodimer.</text>
</comment>
<evidence type="ECO:0000259" key="11">
    <source>
        <dbReference type="SMART" id="SM00861"/>
    </source>
</evidence>
<evidence type="ECO:0000256" key="6">
    <source>
        <dbReference type="ARBA" id="ARBA00022842"/>
    </source>
</evidence>
<accession>A0A9D1EPW6</accession>
<dbReference type="Pfam" id="PF02779">
    <property type="entry name" value="Transket_pyr"/>
    <property type="match status" value="1"/>
</dbReference>
<comment type="pathway">
    <text evidence="1 10">Metabolic intermediate biosynthesis; 1-deoxy-D-xylulose 5-phosphate biosynthesis; 1-deoxy-D-xylulose 5-phosphate from D-glyceraldehyde 3-phosphate and pyruvate: step 1/1.</text>
</comment>
<dbReference type="EMBL" id="DVIR01000069">
    <property type="protein sequence ID" value="HIS25233.1"/>
    <property type="molecule type" value="Genomic_DNA"/>
</dbReference>
<keyword evidence="5 10" id="KW-0479">Metal-binding</keyword>
<dbReference type="GO" id="GO:0000287">
    <property type="term" value="F:magnesium ion binding"/>
    <property type="evidence" value="ECO:0007669"/>
    <property type="project" value="UniProtKB-UniRule"/>
</dbReference>
<dbReference type="InterPro" id="IPR005475">
    <property type="entry name" value="Transketolase-like_Pyr-bd"/>
</dbReference>
<proteinExistence type="inferred from homology"/>
<dbReference type="Pfam" id="PF13292">
    <property type="entry name" value="DXP_synthase_N"/>
    <property type="match status" value="1"/>
</dbReference>
<dbReference type="Gene3D" id="3.40.50.970">
    <property type="match status" value="2"/>
</dbReference>
<protein>
    <recommendedName>
        <fullName evidence="10">1-deoxy-D-xylulose-5-phosphate synthase</fullName>
        <ecNumber evidence="10">2.2.1.7</ecNumber>
    </recommendedName>
    <alternativeName>
        <fullName evidence="10">1-deoxyxylulose-5-phosphate synthase</fullName>
        <shortName evidence="10">DXP synthase</shortName>
        <shortName evidence="10">DXPS</shortName>
    </alternativeName>
</protein>
<evidence type="ECO:0000256" key="10">
    <source>
        <dbReference type="HAMAP-Rule" id="MF_00315"/>
    </source>
</evidence>
<feature type="binding site" evidence="10">
    <location>
        <position position="364"/>
    </location>
    <ligand>
        <name>thiamine diphosphate</name>
        <dbReference type="ChEBI" id="CHEBI:58937"/>
    </ligand>
</feature>
<evidence type="ECO:0000256" key="9">
    <source>
        <dbReference type="ARBA" id="ARBA00023229"/>
    </source>
</evidence>
<comment type="caution">
    <text evidence="12">The sequence shown here is derived from an EMBL/GenBank/DDBJ whole genome shotgun (WGS) entry which is preliminary data.</text>
</comment>
<evidence type="ECO:0000256" key="2">
    <source>
        <dbReference type="ARBA" id="ARBA00011081"/>
    </source>
</evidence>
<evidence type="ECO:0000256" key="5">
    <source>
        <dbReference type="ARBA" id="ARBA00022723"/>
    </source>
</evidence>